<dbReference type="RefSeq" id="WP_200390915.1">
    <property type="nucleotide sequence ID" value="NZ_JAENIO010000009.1"/>
</dbReference>
<organism evidence="1 2">
    <name type="scientific">Roseibacillus ishigakijimensis</name>
    <dbReference type="NCBI Taxonomy" id="454146"/>
    <lineage>
        <taxon>Bacteria</taxon>
        <taxon>Pseudomonadati</taxon>
        <taxon>Verrucomicrobiota</taxon>
        <taxon>Verrucomicrobiia</taxon>
        <taxon>Verrucomicrobiales</taxon>
        <taxon>Verrucomicrobiaceae</taxon>
        <taxon>Roseibacillus</taxon>
    </lineage>
</organism>
<dbReference type="AlphaFoldDB" id="A0A934RKP3"/>
<evidence type="ECO:0000313" key="1">
    <source>
        <dbReference type="EMBL" id="MBK1833482.1"/>
    </source>
</evidence>
<dbReference type="EMBL" id="JAENIO010000009">
    <property type="protein sequence ID" value="MBK1833482.1"/>
    <property type="molecule type" value="Genomic_DNA"/>
</dbReference>
<protein>
    <submittedName>
        <fullName evidence="1">Uncharacterized protein</fullName>
    </submittedName>
</protein>
<sequence length="182" mass="19634">MKVSLLLLALTANLLGVTKEVVRVFHPVSYHETDSVSEFGVKGELLQAAVIDRPVVLSGAVPEDLAKAVAMALQLPSNNPTYQVEEANLVVLSGLTLEANREGEALEVLVVCGDFKVPEDLEITARQVLTLTVTAVRRTLVTYYSGADHAKLQCHVRLVGLPEEWAGLKELEASFKVGSAQD</sequence>
<dbReference type="Proteomes" id="UP000604083">
    <property type="component" value="Unassembled WGS sequence"/>
</dbReference>
<accession>A0A934RKP3</accession>
<reference evidence="1" key="1">
    <citation type="submission" date="2021-01" db="EMBL/GenBank/DDBJ databases">
        <title>Modified the classification status of verrucomicrobia.</title>
        <authorList>
            <person name="Feng X."/>
        </authorList>
    </citation>
    <scope>NUCLEOTIDE SEQUENCE</scope>
    <source>
        <strain evidence="1">KCTC 12986</strain>
    </source>
</reference>
<keyword evidence="2" id="KW-1185">Reference proteome</keyword>
<name>A0A934RKP3_9BACT</name>
<gene>
    <name evidence="1" type="ORF">JIN78_05345</name>
</gene>
<evidence type="ECO:0000313" key="2">
    <source>
        <dbReference type="Proteomes" id="UP000604083"/>
    </source>
</evidence>
<proteinExistence type="predicted"/>
<comment type="caution">
    <text evidence="1">The sequence shown here is derived from an EMBL/GenBank/DDBJ whole genome shotgun (WGS) entry which is preliminary data.</text>
</comment>